<feature type="non-terminal residue" evidence="1">
    <location>
        <position position="1"/>
    </location>
</feature>
<dbReference type="Gene3D" id="2.60.40.4070">
    <property type="match status" value="1"/>
</dbReference>
<dbReference type="Proteomes" id="UP000634134">
    <property type="component" value="Unassembled WGS sequence"/>
</dbReference>
<name>A0ABR9WMF0_9BACT</name>
<dbReference type="RefSeq" id="WP_194124957.1">
    <property type="nucleotide sequence ID" value="NZ_JACYGY010000008.1"/>
</dbReference>
<reference evidence="2" key="1">
    <citation type="submission" date="2023-07" db="EMBL/GenBank/DDBJ databases">
        <title>Dyadobacter sp. nov 'subterranea' isolated from contaminted grondwater.</title>
        <authorList>
            <person name="Szabo I."/>
            <person name="Al-Omari J."/>
            <person name="Szerdahelyi S.G."/>
            <person name="Rado J."/>
        </authorList>
    </citation>
    <scope>NUCLEOTIDE SEQUENCE [LARGE SCALE GENOMIC DNA]</scope>
    <source>
        <strain evidence="2">UP-52</strain>
    </source>
</reference>
<dbReference type="NCBIfam" id="TIGR04131">
    <property type="entry name" value="Bac_Flav_CTERM"/>
    <property type="match status" value="1"/>
</dbReference>
<dbReference type="Pfam" id="PF13585">
    <property type="entry name" value="CHU_C"/>
    <property type="match status" value="1"/>
</dbReference>
<comment type="caution">
    <text evidence="1">The sequence shown here is derived from an EMBL/GenBank/DDBJ whole genome shotgun (WGS) entry which is preliminary data.</text>
</comment>
<dbReference type="InterPro" id="IPR026341">
    <property type="entry name" value="T9SS_type_B"/>
</dbReference>
<evidence type="ECO:0000313" key="1">
    <source>
        <dbReference type="EMBL" id="MBE9466672.1"/>
    </source>
</evidence>
<protein>
    <submittedName>
        <fullName evidence="1">Gliding motility-associated C-terminal domain-containing protein</fullName>
    </submittedName>
</protein>
<gene>
    <name evidence="1" type="ORF">IEE83_32850</name>
</gene>
<proteinExistence type="predicted"/>
<accession>A0ABR9WMF0</accession>
<keyword evidence="2" id="KW-1185">Reference proteome</keyword>
<evidence type="ECO:0000313" key="2">
    <source>
        <dbReference type="Proteomes" id="UP000634134"/>
    </source>
</evidence>
<organism evidence="1 2">
    <name type="scientific">Dyadobacter subterraneus</name>
    <dbReference type="NCBI Taxonomy" id="2773304"/>
    <lineage>
        <taxon>Bacteria</taxon>
        <taxon>Pseudomonadati</taxon>
        <taxon>Bacteroidota</taxon>
        <taxon>Cytophagia</taxon>
        <taxon>Cytophagales</taxon>
        <taxon>Spirosomataceae</taxon>
        <taxon>Dyadobacter</taxon>
    </lineage>
</organism>
<dbReference type="EMBL" id="JACYGY010000008">
    <property type="protein sequence ID" value="MBE9466672.1"/>
    <property type="molecule type" value="Genomic_DNA"/>
</dbReference>
<sequence length="93" mass="10544">LPNVITPNGDGKNDLFTPLKCPSFVQSLDFKVFNRWGAKVYDSKDVNINWNGKNNSGNDLAAGQYYYEVIVNFESVQREGKPATFKGWVQILR</sequence>